<organism evidence="3">
    <name type="scientific">Thelazia callipaeda</name>
    <name type="common">Oriental eyeworm</name>
    <name type="synonym">Parasitic nematode</name>
    <dbReference type="NCBI Taxonomy" id="103827"/>
    <lineage>
        <taxon>Eukaryota</taxon>
        <taxon>Metazoa</taxon>
        <taxon>Ecdysozoa</taxon>
        <taxon>Nematoda</taxon>
        <taxon>Chromadorea</taxon>
        <taxon>Rhabditida</taxon>
        <taxon>Spirurina</taxon>
        <taxon>Spiruromorpha</taxon>
        <taxon>Thelazioidea</taxon>
        <taxon>Thelaziidae</taxon>
        <taxon>Thelazia</taxon>
    </lineage>
</organism>
<accession>A0A0N5CRL6</accession>
<gene>
    <name evidence="1" type="ORF">TCLT_LOCUS2867</name>
</gene>
<dbReference type="Proteomes" id="UP000276776">
    <property type="component" value="Unassembled WGS sequence"/>
</dbReference>
<evidence type="ECO:0000313" key="1">
    <source>
        <dbReference type="EMBL" id="VDM99041.1"/>
    </source>
</evidence>
<evidence type="ECO:0000313" key="3">
    <source>
        <dbReference type="WBParaSite" id="TCLT_0000286601-mRNA-1"/>
    </source>
</evidence>
<sequence length="231" mass="25953">MAVSLSGKKVSEKLLLESNENAQMRSQFDGLRLNLPQKQDDSFCKTVEKQIQYIDEREKQCQKMEHFDAAKKDSKLQDEIPSTDIVESPSTSISTHSTPIQDITTSISTSTLRMSIQNITTSTSASTSSISTQNIYTSTSMSQPGILIQKKLSPTVKNKSVDIPDLKGKTKAKIQSKNQSEEYVPIILFPSDGRSRKTNANATKRSKQTKTRRIRMFLTKMQSLGKDCFRF</sequence>
<evidence type="ECO:0000313" key="2">
    <source>
        <dbReference type="Proteomes" id="UP000276776"/>
    </source>
</evidence>
<dbReference type="AlphaFoldDB" id="A0A0N5CRL6"/>
<reference evidence="3" key="1">
    <citation type="submission" date="2017-02" db="UniProtKB">
        <authorList>
            <consortium name="WormBaseParasite"/>
        </authorList>
    </citation>
    <scope>IDENTIFICATION</scope>
</reference>
<proteinExistence type="predicted"/>
<dbReference type="EMBL" id="UYYF01000753">
    <property type="protein sequence ID" value="VDM99041.1"/>
    <property type="molecule type" value="Genomic_DNA"/>
</dbReference>
<dbReference type="WBParaSite" id="TCLT_0000286601-mRNA-1">
    <property type="protein sequence ID" value="TCLT_0000286601-mRNA-1"/>
    <property type="gene ID" value="TCLT_0000286601"/>
</dbReference>
<keyword evidence="2" id="KW-1185">Reference proteome</keyword>
<reference evidence="1 2" key="2">
    <citation type="submission" date="2018-11" db="EMBL/GenBank/DDBJ databases">
        <authorList>
            <consortium name="Pathogen Informatics"/>
        </authorList>
    </citation>
    <scope>NUCLEOTIDE SEQUENCE [LARGE SCALE GENOMIC DNA]</scope>
</reference>
<name>A0A0N5CRL6_THECL</name>
<protein>
    <submittedName>
        <fullName evidence="1 3">Uncharacterized protein</fullName>
    </submittedName>
</protein>